<name>A0A8J9S8C7_PHATR</name>
<dbReference type="Pfam" id="PF03982">
    <property type="entry name" value="DAGAT"/>
    <property type="match status" value="1"/>
</dbReference>
<evidence type="ECO:0000256" key="3">
    <source>
        <dbReference type="ARBA" id="ARBA00005189"/>
    </source>
</evidence>
<evidence type="ECO:0000256" key="11">
    <source>
        <dbReference type="ARBA" id="ARBA00023098"/>
    </source>
</evidence>
<evidence type="ECO:0000256" key="2">
    <source>
        <dbReference type="ARBA" id="ARBA00004771"/>
    </source>
</evidence>
<dbReference type="GO" id="GO:0006071">
    <property type="term" value="P:glycerol metabolic process"/>
    <property type="evidence" value="ECO:0007669"/>
    <property type="project" value="UniProtKB-KW"/>
</dbReference>
<keyword evidence="10 14" id="KW-1133">Transmembrane helix</keyword>
<organism evidence="15">
    <name type="scientific">Phaeodactylum tricornutum</name>
    <name type="common">Diatom</name>
    <dbReference type="NCBI Taxonomy" id="2850"/>
    <lineage>
        <taxon>Eukaryota</taxon>
        <taxon>Sar</taxon>
        <taxon>Stramenopiles</taxon>
        <taxon>Ochrophyta</taxon>
        <taxon>Bacillariophyta</taxon>
        <taxon>Bacillariophyceae</taxon>
        <taxon>Bacillariophycidae</taxon>
        <taxon>Naviculales</taxon>
        <taxon>Phaeodactylaceae</taxon>
        <taxon>Phaeodactylum</taxon>
    </lineage>
</organism>
<sequence>MTRSKFIGSAGAIGLFCLMIIPNVGILIATFLYPKVLGFYFLIPYYAYNLSIGKHEARDGNGWNWFSENFFVFNIVRGYLNLKIEADSELKEAEAKEGAQFVFAVSPHGTNADYRVFIDGMLHEALPQTASKIRTLAATVLFHIPLVREIALWTGCVDASRAVAVERLKEEGGSLLVIPGGQAEQMYTQYGRERVYLKRRKGFLKLCLKYEIPVVPAYVFGVSDYYFTSAKLFGLRMWLVQNLGIALPLCWGRYGLPICPRPVDTTLVFDKPLYLSCQNPSNPSEDEVDKAHLQFCQALEKLFDTHKERLGYGDRKLEII</sequence>
<dbReference type="GO" id="GO:0019432">
    <property type="term" value="P:triglyceride biosynthetic process"/>
    <property type="evidence" value="ECO:0007669"/>
    <property type="project" value="TreeGrafter"/>
</dbReference>
<dbReference type="PANTHER" id="PTHR12317">
    <property type="entry name" value="DIACYLGLYCEROL O-ACYLTRANSFERASE"/>
    <property type="match status" value="1"/>
</dbReference>
<evidence type="ECO:0000256" key="14">
    <source>
        <dbReference type="RuleBase" id="RU367023"/>
    </source>
</evidence>
<keyword evidence="12 14" id="KW-0472">Membrane</keyword>
<keyword evidence="8" id="KW-0319">Glycerol metabolism</keyword>
<evidence type="ECO:0000256" key="1">
    <source>
        <dbReference type="ARBA" id="ARBA00004477"/>
    </source>
</evidence>
<dbReference type="GO" id="GO:0004144">
    <property type="term" value="F:diacylglycerol O-acyltransferase activity"/>
    <property type="evidence" value="ECO:0007669"/>
    <property type="project" value="TreeGrafter"/>
</dbReference>
<dbReference type="EC" id="2.3.1.-" evidence="14"/>
<evidence type="ECO:0000256" key="7">
    <source>
        <dbReference type="ARBA" id="ARBA00022692"/>
    </source>
</evidence>
<evidence type="ECO:0000313" key="15">
    <source>
        <dbReference type="EMBL" id="CAG9285160.1"/>
    </source>
</evidence>
<comment type="pathway">
    <text evidence="2">Glycerolipid metabolism; triacylglycerol biosynthesis.</text>
</comment>
<evidence type="ECO:0000256" key="9">
    <source>
        <dbReference type="ARBA" id="ARBA00022824"/>
    </source>
</evidence>
<keyword evidence="13" id="KW-0012">Acyltransferase</keyword>
<evidence type="ECO:0000256" key="5">
    <source>
        <dbReference type="ARBA" id="ARBA00022516"/>
    </source>
</evidence>
<gene>
    <name evidence="15" type="ORF">PTTT1_LOCUS28157</name>
</gene>
<dbReference type="OMA" id="VRKWRVW"/>
<keyword evidence="7 14" id="KW-0812">Transmembrane</keyword>
<evidence type="ECO:0000256" key="6">
    <source>
        <dbReference type="ARBA" id="ARBA00022679"/>
    </source>
</evidence>
<dbReference type="Proteomes" id="UP000836788">
    <property type="component" value="Chromosome 2"/>
</dbReference>
<keyword evidence="11" id="KW-0443">Lipid metabolism</keyword>
<proteinExistence type="inferred from homology"/>
<comment type="caution">
    <text evidence="14">Lacks conserved residue(s) required for the propagation of feature annotation.</text>
</comment>
<evidence type="ECO:0000256" key="8">
    <source>
        <dbReference type="ARBA" id="ARBA00022798"/>
    </source>
</evidence>
<evidence type="ECO:0000256" key="10">
    <source>
        <dbReference type="ARBA" id="ARBA00022989"/>
    </source>
</evidence>
<feature type="transmembrane region" description="Helical" evidence="14">
    <location>
        <begin position="12"/>
        <end position="33"/>
    </location>
</feature>
<evidence type="ECO:0000256" key="4">
    <source>
        <dbReference type="ARBA" id="ARBA00005420"/>
    </source>
</evidence>
<dbReference type="AlphaFoldDB" id="A0A8J9S8C7"/>
<keyword evidence="6 14" id="KW-0808">Transferase</keyword>
<dbReference type="InterPro" id="IPR007130">
    <property type="entry name" value="DAGAT"/>
</dbReference>
<keyword evidence="9 14" id="KW-0256">Endoplasmic reticulum</keyword>
<dbReference type="EMBL" id="OU594943">
    <property type="protein sequence ID" value="CAG9285160.1"/>
    <property type="molecule type" value="Genomic_DNA"/>
</dbReference>
<comment type="similarity">
    <text evidence="4 14">Belongs to the diacylglycerol acyltransferase family.</text>
</comment>
<evidence type="ECO:0000256" key="13">
    <source>
        <dbReference type="ARBA" id="ARBA00023315"/>
    </source>
</evidence>
<reference evidence="15" key="1">
    <citation type="submission" date="2022-02" db="EMBL/GenBank/DDBJ databases">
        <authorList>
            <person name="Giguere J D."/>
        </authorList>
    </citation>
    <scope>NUCLEOTIDE SEQUENCE</scope>
    <source>
        <strain evidence="15">CCAP 1055/1</strain>
    </source>
</reference>
<keyword evidence="5" id="KW-0444">Lipid biosynthesis</keyword>
<accession>A0A8J9S8C7</accession>
<dbReference type="PANTHER" id="PTHR12317:SF0">
    <property type="entry name" value="ACYLTRANSFERASE"/>
    <property type="match status" value="1"/>
</dbReference>
<dbReference type="SUPFAM" id="SSF69593">
    <property type="entry name" value="Glycerol-3-phosphate (1)-acyltransferase"/>
    <property type="match status" value="1"/>
</dbReference>
<evidence type="ECO:0000256" key="12">
    <source>
        <dbReference type="ARBA" id="ARBA00023136"/>
    </source>
</evidence>
<dbReference type="GO" id="GO:0005789">
    <property type="term" value="C:endoplasmic reticulum membrane"/>
    <property type="evidence" value="ECO:0007669"/>
    <property type="project" value="UniProtKB-SubCell"/>
</dbReference>
<comment type="pathway">
    <text evidence="3">Lipid metabolism.</text>
</comment>
<comment type="subcellular location">
    <subcellularLocation>
        <location evidence="1 14">Endoplasmic reticulum membrane</location>
        <topology evidence="1 14">Multi-pass membrane protein</topology>
    </subcellularLocation>
</comment>
<protein>
    <recommendedName>
        <fullName evidence="14">Acyltransferase</fullName>
        <ecNumber evidence="14">2.3.1.-</ecNumber>
    </recommendedName>
</protein>